<dbReference type="Gene3D" id="3.30.70.1430">
    <property type="entry name" value="Multidrug efflux transporter AcrB pore domain"/>
    <property type="match status" value="2"/>
</dbReference>
<dbReference type="Gene3D" id="1.20.1640.10">
    <property type="entry name" value="Multidrug efflux transporter AcrB transmembrane domain"/>
    <property type="match status" value="2"/>
</dbReference>
<dbReference type="Gene3D" id="3.30.70.1320">
    <property type="entry name" value="Multidrug efflux transporter AcrB pore domain like"/>
    <property type="match status" value="1"/>
</dbReference>
<dbReference type="Gene3D" id="3.30.70.1440">
    <property type="entry name" value="Multidrug efflux transporter AcrB pore domain"/>
    <property type="match status" value="1"/>
</dbReference>
<dbReference type="InterPro" id="IPR000731">
    <property type="entry name" value="SSD"/>
</dbReference>
<feature type="transmembrane region" description="Helical" evidence="1">
    <location>
        <begin position="12"/>
        <end position="30"/>
    </location>
</feature>
<dbReference type="Gene3D" id="3.30.2090.10">
    <property type="entry name" value="Multidrug efflux transporter AcrB TolC docking domain, DN and DC subdomains"/>
    <property type="match status" value="2"/>
</dbReference>
<proteinExistence type="predicted"/>
<feature type="transmembrane region" description="Helical" evidence="1">
    <location>
        <begin position="880"/>
        <end position="900"/>
    </location>
</feature>
<dbReference type="Pfam" id="PF00873">
    <property type="entry name" value="ACR_tran"/>
    <property type="match status" value="1"/>
</dbReference>
<name>A0A6N9TKG0_DISTH</name>
<feature type="domain" description="SSD" evidence="2">
    <location>
        <begin position="362"/>
        <end position="486"/>
    </location>
</feature>
<dbReference type="EMBL" id="JAAGRR010000008">
    <property type="protein sequence ID" value="NDY41558.1"/>
    <property type="molecule type" value="Genomic_DNA"/>
</dbReference>
<feature type="transmembrane region" description="Helical" evidence="1">
    <location>
        <begin position="906"/>
        <end position="929"/>
    </location>
</feature>
<dbReference type="PRINTS" id="PR00702">
    <property type="entry name" value="ACRIFLAVINRP"/>
</dbReference>
<feature type="transmembrane region" description="Helical" evidence="1">
    <location>
        <begin position="846"/>
        <end position="868"/>
    </location>
</feature>
<keyword evidence="1" id="KW-0812">Transmembrane</keyword>
<accession>A0A6N9TKG0</accession>
<comment type="caution">
    <text evidence="3">The sequence shown here is derived from an EMBL/GenBank/DDBJ whole genome shotgun (WGS) entry which is preliminary data.</text>
</comment>
<reference evidence="3 4" key="1">
    <citation type="submission" date="2020-02" db="EMBL/GenBank/DDBJ databases">
        <title>Comparative genomics of sulfur disproportionating microorganisms.</title>
        <authorList>
            <person name="Ward L.M."/>
            <person name="Bertran E."/>
            <person name="Johnston D.T."/>
        </authorList>
    </citation>
    <scope>NUCLEOTIDE SEQUENCE [LARGE SCALE GENOMIC DNA]</scope>
    <source>
        <strain evidence="3 4">DSM 100025</strain>
    </source>
</reference>
<evidence type="ECO:0000256" key="1">
    <source>
        <dbReference type="SAM" id="Phobius"/>
    </source>
</evidence>
<dbReference type="InterPro" id="IPR001036">
    <property type="entry name" value="Acrflvin-R"/>
</dbReference>
<keyword evidence="4" id="KW-1185">Reference proteome</keyword>
<dbReference type="PANTHER" id="PTHR32063">
    <property type="match status" value="1"/>
</dbReference>
<feature type="transmembrane region" description="Helical" evidence="1">
    <location>
        <begin position="332"/>
        <end position="351"/>
    </location>
</feature>
<evidence type="ECO:0000313" key="4">
    <source>
        <dbReference type="Proteomes" id="UP000469346"/>
    </source>
</evidence>
<dbReference type="SUPFAM" id="SSF82714">
    <property type="entry name" value="Multidrug efflux transporter AcrB TolC docking domain, DN and DC subdomains"/>
    <property type="match status" value="2"/>
</dbReference>
<dbReference type="AlphaFoldDB" id="A0A6N9TKG0"/>
<sequence>MRSVLRLVVNNPIATVLMVIFMALAGIYSARHMSVDLFPNLDIPVVNIITHYAGASSEDMELLVSRPIENEIRSIPGVKRVASTSVQGISQITAEFNWGTTIRDARQLVQARLARLGGRLPVGLTPRLENIGTTLQEVCGYVIYGGGDMVTIRNIVRHDLAGRLMSVDGVSSVEVLGGDRRAFYVEIKPEALLRLQITVDDVVSLLKRHNISAVTGYIDQSGREYLVRGDAHLKTIEDIRELPVRNDGTRPVLLGDVAKVFEGRAPRHYTVHGDAVPAVAMIVRKQPGASTIRVVTGVDAALTQLKSLLPAGARVKKFYDQSEIIKESQNEIVNDLAIGALLAVLVLYFFLGSLRPTMIVAITIPVTFLATVAIMKWLGMSLNVITMTALTLAIGMIVDDAIVVAENIFRHAQSTTKADEASIEGAFEIAGPDASGTFTTVAAFVPLVLMTGLAALFMRPFGLTISAALIVSLLLSLTLVPALFSRMKTISLIRNDFLGAQLLARLDAALQAVLRLSFRRKWLVLIVAFLSLGMAGLAAFLGKASVLPPIDEGAILIEYVMPPGTSLKESNRIGDNLDRIALADKDVSCVYRRTGSPGGGYQIEGVNKGELLVKLKPKGKRTRSVGEIIRTLKESYSKLSGVVFLYHQPTQEKIDESFSGLPALFGVTIYGTDMNTLIALADKVETVLSREPSVSNVVNNTKVKVPQIDVRINYPSLAQYGVDVATVLSTLESARFGLEATRIIRQKEDVAVLVRMDVSAPFDIERIKQLPVKTARGEWLPLERVAEVRVSHAPSAITRLNGQRQITLLAEVEGNIPSVVKELRRQFASIDLPEGYSIDFTGQYHVLIETAIELALAVLSAMVLIYLIMAMQFGSWLQPLIILVTVPLSLVGALIGLFLTRQGIDVSVGMGTVTLVGIAVNNAIVLIDFANKERASGKDITDALLSAASVRLRPILLTTLTTIAALLPTAIGTTVGSKIFQPFAITVISGLAGGVMATLIIIPTIVLALPHYRLIRQNG</sequence>
<feature type="transmembrane region" description="Helical" evidence="1">
    <location>
        <begin position="358"/>
        <end position="378"/>
    </location>
</feature>
<dbReference type="Proteomes" id="UP000469346">
    <property type="component" value="Unassembled WGS sequence"/>
</dbReference>
<organism evidence="3 4">
    <name type="scientific">Dissulfurirhabdus thermomarina</name>
    <dbReference type="NCBI Taxonomy" id="1765737"/>
    <lineage>
        <taxon>Bacteria</taxon>
        <taxon>Deltaproteobacteria</taxon>
        <taxon>Dissulfurirhabdaceae</taxon>
        <taxon>Dissulfurirhabdus</taxon>
    </lineage>
</organism>
<feature type="transmembrane region" description="Helical" evidence="1">
    <location>
        <begin position="438"/>
        <end position="457"/>
    </location>
</feature>
<dbReference type="PANTHER" id="PTHR32063:SF24">
    <property type="entry name" value="CATION EFFLUX SYSTEM (ACRB_ACRD_ACRF FAMILY)"/>
    <property type="match status" value="1"/>
</dbReference>
<evidence type="ECO:0000259" key="2">
    <source>
        <dbReference type="PROSITE" id="PS50156"/>
    </source>
</evidence>
<keyword evidence="1" id="KW-0472">Membrane</keyword>
<feature type="transmembrane region" description="Helical" evidence="1">
    <location>
        <begin position="950"/>
        <end position="971"/>
    </location>
</feature>
<dbReference type="PROSITE" id="PS50156">
    <property type="entry name" value="SSD"/>
    <property type="match status" value="1"/>
</dbReference>
<feature type="transmembrane region" description="Helical" evidence="1">
    <location>
        <begin position="384"/>
        <end position="405"/>
    </location>
</feature>
<keyword evidence="1" id="KW-1133">Transmembrane helix</keyword>
<dbReference type="SUPFAM" id="SSF82866">
    <property type="entry name" value="Multidrug efflux transporter AcrB transmembrane domain"/>
    <property type="match status" value="2"/>
</dbReference>
<dbReference type="GO" id="GO:0042910">
    <property type="term" value="F:xenobiotic transmembrane transporter activity"/>
    <property type="evidence" value="ECO:0007669"/>
    <property type="project" value="TreeGrafter"/>
</dbReference>
<feature type="transmembrane region" description="Helical" evidence="1">
    <location>
        <begin position="463"/>
        <end position="484"/>
    </location>
</feature>
<feature type="transmembrane region" description="Helical" evidence="1">
    <location>
        <begin position="983"/>
        <end position="1009"/>
    </location>
</feature>
<evidence type="ECO:0000313" key="3">
    <source>
        <dbReference type="EMBL" id="NDY41558.1"/>
    </source>
</evidence>
<dbReference type="InterPro" id="IPR027463">
    <property type="entry name" value="AcrB_DN_DC_subdom"/>
</dbReference>
<protein>
    <submittedName>
        <fullName evidence="3">Efflux RND transporter permease subunit</fullName>
    </submittedName>
</protein>
<gene>
    <name evidence="3" type="ORF">G3N55_01660</name>
</gene>
<dbReference type="GO" id="GO:0005886">
    <property type="term" value="C:plasma membrane"/>
    <property type="evidence" value="ECO:0007669"/>
    <property type="project" value="TreeGrafter"/>
</dbReference>
<feature type="transmembrane region" description="Helical" evidence="1">
    <location>
        <begin position="522"/>
        <end position="541"/>
    </location>
</feature>
<dbReference type="RefSeq" id="WP_163297712.1">
    <property type="nucleotide sequence ID" value="NZ_JAAGRR010000008.1"/>
</dbReference>
<dbReference type="SUPFAM" id="SSF82693">
    <property type="entry name" value="Multidrug efflux transporter AcrB pore domain, PN1, PN2, PC1 and PC2 subdomains"/>
    <property type="match status" value="3"/>
</dbReference>